<dbReference type="InterPro" id="IPR029069">
    <property type="entry name" value="HotDog_dom_sf"/>
</dbReference>
<reference evidence="2 3" key="1">
    <citation type="submission" date="2020-07" db="EMBL/GenBank/DDBJ databases">
        <title>Taxonomic revisions and descriptions of new bacterial species based on genomic comparisons in the high-G+C-content subgroup of the family Alcaligenaceae.</title>
        <authorList>
            <person name="Szabo A."/>
            <person name="Felfoldi T."/>
        </authorList>
    </citation>
    <scope>NUCLEOTIDE SEQUENCE [LARGE SCALE GENOMIC DNA]</scope>
    <source>
        <strain evidence="2 3">LMG 24012</strain>
    </source>
</reference>
<dbReference type="EMBL" id="JACCEM010000011">
    <property type="protein sequence ID" value="NYT51405.1"/>
    <property type="molecule type" value="Genomic_DNA"/>
</dbReference>
<organism evidence="2 3">
    <name type="scientific">Parapusillimonas granuli</name>
    <dbReference type="NCBI Taxonomy" id="380911"/>
    <lineage>
        <taxon>Bacteria</taxon>
        <taxon>Pseudomonadati</taxon>
        <taxon>Pseudomonadota</taxon>
        <taxon>Betaproteobacteria</taxon>
        <taxon>Burkholderiales</taxon>
        <taxon>Alcaligenaceae</taxon>
        <taxon>Parapusillimonas</taxon>
    </lineage>
</organism>
<gene>
    <name evidence="2" type="ORF">H0A72_19005</name>
</gene>
<evidence type="ECO:0000259" key="1">
    <source>
        <dbReference type="Pfam" id="PF13452"/>
    </source>
</evidence>
<evidence type="ECO:0000313" key="2">
    <source>
        <dbReference type="EMBL" id="NYT51405.1"/>
    </source>
</evidence>
<protein>
    <submittedName>
        <fullName evidence="2">MaoC family dehydratase N-terminal domain-containing protein</fullName>
    </submittedName>
</protein>
<dbReference type="CDD" id="cd03441">
    <property type="entry name" value="R_hydratase_like"/>
    <property type="match status" value="1"/>
</dbReference>
<dbReference type="SUPFAM" id="SSF54637">
    <property type="entry name" value="Thioesterase/thiol ester dehydrase-isomerase"/>
    <property type="match status" value="2"/>
</dbReference>
<comment type="caution">
    <text evidence="2">The sequence shown here is derived from an EMBL/GenBank/DDBJ whole genome shotgun (WGS) entry which is preliminary data.</text>
</comment>
<feature type="domain" description="FAS1-like dehydratase" evidence="1">
    <location>
        <begin position="60"/>
        <end position="175"/>
    </location>
</feature>
<dbReference type="AlphaFoldDB" id="A0A853FZ83"/>
<dbReference type="Pfam" id="PF13452">
    <property type="entry name" value="FAS1_DH_region"/>
    <property type="match status" value="1"/>
</dbReference>
<name>A0A853FZ83_9BURK</name>
<dbReference type="InterPro" id="IPR039569">
    <property type="entry name" value="FAS1-like_DH_region"/>
</dbReference>
<dbReference type="Proteomes" id="UP000559809">
    <property type="component" value="Unassembled WGS sequence"/>
</dbReference>
<accession>A0A853FZ83</accession>
<keyword evidence="3" id="KW-1185">Reference proteome</keyword>
<evidence type="ECO:0000313" key="3">
    <source>
        <dbReference type="Proteomes" id="UP000559809"/>
    </source>
</evidence>
<dbReference type="Gene3D" id="3.10.129.10">
    <property type="entry name" value="Hotdog Thioesterase"/>
    <property type="match status" value="2"/>
</dbReference>
<sequence length="416" mass="46230">MHYAFYVFNRSIQVSTVEEIQAAVGNAPAEGRITDEAVAAARAMIGLQLRPEGPYLQDATADTLRNWCNGIGDLNPLYRESGYGAGTRYGTQIGHPMFPMAFGWLGRTRWGLPGVHGFYAGNDWELFRHVRPGDRVSAIERVVGVEEKESKFSGRLVLQYVEASYFNQRGELVARALGTCTRHERKAARDTGKYKEIEQHQYSNEERDRIDQMVLDEPKNIRGSAVRYWEEVEIGEELPTIARGPLSLMDTMGFLVGCGRGHTHGVVLQAAVKHPGHFFRNPEAGGGVEYTGIGHHRESVAKEVGVPGTYDYGPQRSSWMCSLVTNWMGDAGVLKRVRTEMRRFNIMGDTTYCKGKVVRKYVKDNVGLVDIELAAVNQRGEVTTPGLATVALPSREVKHSVFIDGSGIDLELPVVR</sequence>
<proteinExistence type="predicted"/>